<dbReference type="InterPro" id="IPR013087">
    <property type="entry name" value="Znf_C2H2_type"/>
</dbReference>
<evidence type="ECO:0000256" key="3">
    <source>
        <dbReference type="ARBA" id="ARBA00022771"/>
    </source>
</evidence>
<dbReference type="Gene3D" id="3.30.160.60">
    <property type="entry name" value="Classic Zinc Finger"/>
    <property type="match status" value="11"/>
</dbReference>
<feature type="compositionally biased region" description="Acidic residues" evidence="6">
    <location>
        <begin position="1660"/>
        <end position="1686"/>
    </location>
</feature>
<evidence type="ECO:0000259" key="7">
    <source>
        <dbReference type="PROSITE" id="PS50157"/>
    </source>
</evidence>
<feature type="compositionally biased region" description="Polar residues" evidence="6">
    <location>
        <begin position="768"/>
        <end position="777"/>
    </location>
</feature>
<keyword evidence="3 5" id="KW-0863">Zinc-finger</keyword>
<feature type="domain" description="C2H2-type" evidence="7">
    <location>
        <begin position="690"/>
        <end position="718"/>
    </location>
</feature>
<feature type="compositionally biased region" description="Polar residues" evidence="6">
    <location>
        <begin position="1521"/>
        <end position="1534"/>
    </location>
</feature>
<organism evidence="8 9">
    <name type="scientific">Plectus sambesii</name>
    <dbReference type="NCBI Taxonomy" id="2011161"/>
    <lineage>
        <taxon>Eukaryota</taxon>
        <taxon>Metazoa</taxon>
        <taxon>Ecdysozoa</taxon>
        <taxon>Nematoda</taxon>
        <taxon>Chromadorea</taxon>
        <taxon>Plectida</taxon>
        <taxon>Plectina</taxon>
        <taxon>Plectoidea</taxon>
        <taxon>Plectidae</taxon>
        <taxon>Plectus</taxon>
    </lineage>
</organism>
<proteinExistence type="predicted"/>
<dbReference type="SMART" id="SM00355">
    <property type="entry name" value="ZnF_C2H2"/>
    <property type="match status" value="27"/>
</dbReference>
<evidence type="ECO:0000313" key="9">
    <source>
        <dbReference type="WBParaSite" id="PSAMB.scaffold3345size18657.g21233.t1"/>
    </source>
</evidence>
<dbReference type="PANTHER" id="PTHR24379:SF121">
    <property type="entry name" value="C2H2-TYPE DOMAIN-CONTAINING PROTEIN"/>
    <property type="match status" value="1"/>
</dbReference>
<keyword evidence="1" id="KW-0479">Metal-binding</keyword>
<feature type="compositionally biased region" description="Low complexity" evidence="6">
    <location>
        <begin position="1687"/>
        <end position="1696"/>
    </location>
</feature>
<keyword evidence="4" id="KW-0862">Zinc</keyword>
<protein>
    <submittedName>
        <fullName evidence="9">C2H2-type domain-containing protein</fullName>
    </submittedName>
</protein>
<dbReference type="SUPFAM" id="SSF57667">
    <property type="entry name" value="beta-beta-alpha zinc fingers"/>
    <property type="match status" value="4"/>
</dbReference>
<feature type="domain" description="C2H2-type" evidence="7">
    <location>
        <begin position="357"/>
        <end position="385"/>
    </location>
</feature>
<name>A0A914W8T8_9BILA</name>
<evidence type="ECO:0000256" key="5">
    <source>
        <dbReference type="PROSITE-ProRule" id="PRU00042"/>
    </source>
</evidence>
<accession>A0A914W8T8</accession>
<evidence type="ECO:0000313" key="8">
    <source>
        <dbReference type="Proteomes" id="UP000887566"/>
    </source>
</evidence>
<sequence>MHSYLRVCPRAATPSSRRHRLSLAAVPSPVVNLPPTVARCDLPPTAAVRQQRSRVAFTNCPSTSLNARQYRTDHRRRAAAAPMTDSDSEEGHVSVQLNGSLKEFSSNGYQTAAAVPFKAAEDNECDQDSTVCSECGSVIRNAANVVVHMRRHLAYKPYACSRCSYTGYDEDDVKRHASRTHTTGAEPTVKYCPDKDLEQRIVEMTGSNRMIEGSTGVKDRPATPETSALTSVDRALLDMLPRICCLCQSTVGGDLISVMQHARGHANCIGFKCCWCSETVDSYTALAQHAKQFHSGATDMEHRLADVRRQLRQCFVRLVDMSFPQTTIVCSMCTRSIVVGWESVAGHVNLHSGHTPFSCSICDTSFGDMSSAQEHFSAAHPDSFPVLACCFQSSNTPDADELWDLVFPMLSMRSVFAGGNVRHNSRDTSSIFNLDDAKAAAAELSRSTINGTVNVNESSTSYGRLNVDCQLCRSQISRNMSCLIAHAKVHLAYKPLKCEYCSFRHFAMSKIRRHSARVHPGESVKVSYHPVADIGRQVKEMKQKCFGALASSSVWGNEDVDNADDDDCSDMTAPNQAEAVSPATSDEYRNQSPVGANIASKLFEQLVRDRNIYTGPTSTSSQLLAPSRVAAGVRDALASPSDRSLSTNGFDSYDLTGLGKKACALCNIYLANNPSSFENHACKHMDYKPYYCRYCSYQSYIRGKVTRHIQQVHSGQPIKIDHKPAHPTSQNTRILCCPPDGLPGLQSLRVRCFGGDIWARVTGKSNSINKLADSPQSKMMDDDDDAPLPVSVGNYDDDDDDEEDDEQIGDVEDDAMDASGASTTTLPSAGRVQCSLCKALVPAQPATVASHVRNHLDDFKPYHCPYCQWKSAVESDVKQHVVVAHKGVPAKVLYNPERQELTKMQDRCFPNLRLSASNPSLSSPTKIECLGMNPSGGTTLKKLVCQLCKNTIADNPKSVGIHVKNHLNYKPYRCSFCKYMSCEQSKARRHVEHVHNVSGDAVEIHAEEGIKERIAEMKARCFPTLVGDVDNMDDVGVSMVVTDISKHKCLMCQESVLPAAVDAHVRTHLGKAYRCDYCTSRFWTEDKVRQHIANVHPGQSARFLNQTSDLDIQFHSIKAKCFPALADDSWLETAEGGDQQLEDDNSMTGESIGPSSNYPIGSNGRPSLQHRGSLAEGKLACSVCNNWVSVNPNSLEVHAKTHLNFKQHQCGYCQYRSCIAGKVKRHLDNVHRGQDVSMLSFTALSVGLKQIIADTRSLCFPQIEGEYVPQSPTTINRQIEALKRRLVEELKVLETSTELDTTERAAAVATCTAATSSVGPAAFTKLESAALATPNATPMITSSTPQQWQNSMVNGRDSVGADALDGDIGRAESETASCAGDSAMGKLQCQRCLSYVADNPSSLGLHVRNHLDYKPFSCNLCEYKSCIQAKVKRHLRNVHKCPTDEMTYSPEPDIRLKVMDMKMRCFPKIVEAGEMTGSQSSLVSAINSMQDSAKFPFSDYMNQLVNGDAQGVKSESVASDEANNNQQKPSSSGGKSLDSILGAKFKAGLLNSTGVAITGSASVAKLVDNKPVKQERAVECQLCAECVTTENRLAHATKHANESRWLCSDCGFASLLEQNVAKHALASHAGNATQPVRFPLQGPLSSEEEQRFDEECFADVGEEDDDDDNEDDENAMELDPEDDEGSGSESETLSNSVDAQERVGRRANLLEGPRYICQLCGQAVSMYASSLYVHVKNHMNYKPYCCAHCDYRSPVKSKVRRHIQNAHRKLATTINYFPTPGIEHEVHRMKKQCFPDVTSFATLTNDKIPCLLCKTDVADTLLSKTVHAKNHLDSKPFHCGYCSYRSCLKGETRRHVTRQHSGKSVKILFRQEEVVKKDAVDQMIGKCFEPAPGSISEASGLALLQSLSQTQSDDNKSDDAQQRVKLGPAYRAWYCPYCPFSDTSKYHIKEHCISDHPGQSVSVREWRFGGQSSTPTAGAASCA</sequence>
<keyword evidence="2" id="KW-0677">Repeat</keyword>
<reference evidence="9" key="1">
    <citation type="submission" date="2022-11" db="UniProtKB">
        <authorList>
            <consortium name="WormBaseParasite"/>
        </authorList>
    </citation>
    <scope>IDENTIFICATION</scope>
</reference>
<feature type="compositionally biased region" description="Polar residues" evidence="6">
    <location>
        <begin position="1146"/>
        <end position="1166"/>
    </location>
</feature>
<feature type="region of interest" description="Disordered" evidence="6">
    <location>
        <begin position="1660"/>
        <end position="1700"/>
    </location>
</feature>
<dbReference type="Proteomes" id="UP000887566">
    <property type="component" value="Unplaced"/>
</dbReference>
<evidence type="ECO:0000256" key="4">
    <source>
        <dbReference type="ARBA" id="ARBA00022833"/>
    </source>
</evidence>
<evidence type="ECO:0000256" key="1">
    <source>
        <dbReference type="ARBA" id="ARBA00022723"/>
    </source>
</evidence>
<keyword evidence="8" id="KW-1185">Reference proteome</keyword>
<feature type="domain" description="C2H2-type" evidence="7">
    <location>
        <begin position="1073"/>
        <end position="1101"/>
    </location>
</feature>
<dbReference type="WBParaSite" id="PSAMB.scaffold3345size18657.g21233.t1">
    <property type="protein sequence ID" value="PSAMB.scaffold3345size18657.g21233.t1"/>
    <property type="gene ID" value="PSAMB.scaffold3345size18657.g21233"/>
</dbReference>
<dbReference type="PROSITE" id="PS50157">
    <property type="entry name" value="ZINC_FINGER_C2H2_2"/>
    <property type="match status" value="5"/>
</dbReference>
<feature type="compositionally biased region" description="Acidic residues" evidence="6">
    <location>
        <begin position="795"/>
        <end position="806"/>
    </location>
</feature>
<dbReference type="GO" id="GO:0008270">
    <property type="term" value="F:zinc ion binding"/>
    <property type="evidence" value="ECO:0007669"/>
    <property type="project" value="UniProtKB-KW"/>
</dbReference>
<feature type="domain" description="C2H2-type" evidence="7">
    <location>
        <begin position="130"/>
        <end position="157"/>
    </location>
</feature>
<feature type="region of interest" description="Disordered" evidence="6">
    <location>
        <begin position="1511"/>
        <end position="1536"/>
    </location>
</feature>
<feature type="domain" description="C2H2-type" evidence="7">
    <location>
        <begin position="271"/>
        <end position="299"/>
    </location>
</feature>
<dbReference type="InterPro" id="IPR036236">
    <property type="entry name" value="Znf_C2H2_sf"/>
</dbReference>
<evidence type="ECO:0000256" key="6">
    <source>
        <dbReference type="SAM" id="MobiDB-lite"/>
    </source>
</evidence>
<evidence type="ECO:0000256" key="2">
    <source>
        <dbReference type="ARBA" id="ARBA00022737"/>
    </source>
</evidence>
<feature type="region of interest" description="Disordered" evidence="6">
    <location>
        <begin position="1139"/>
        <end position="1169"/>
    </location>
</feature>
<dbReference type="PROSITE" id="PS00028">
    <property type="entry name" value="ZINC_FINGER_C2H2_1"/>
    <property type="match status" value="4"/>
</dbReference>
<dbReference type="PANTHER" id="PTHR24379">
    <property type="entry name" value="KRAB AND ZINC FINGER DOMAIN-CONTAINING"/>
    <property type="match status" value="1"/>
</dbReference>
<feature type="region of interest" description="Disordered" evidence="6">
    <location>
        <begin position="768"/>
        <end position="806"/>
    </location>
</feature>